<keyword evidence="4" id="KW-1185">Reference proteome</keyword>
<name>A0AAV2Q6F9_MEGNR</name>
<feature type="region of interest" description="Disordered" evidence="1">
    <location>
        <begin position="75"/>
        <end position="94"/>
    </location>
</feature>
<dbReference type="AlphaFoldDB" id="A0AAV2Q6F9"/>
<accession>A0AAV2Q6F9</accession>
<evidence type="ECO:0000313" key="3">
    <source>
        <dbReference type="EMBL" id="CAL4069046.1"/>
    </source>
</evidence>
<feature type="signal peptide" evidence="2">
    <location>
        <begin position="1"/>
        <end position="35"/>
    </location>
</feature>
<protein>
    <submittedName>
        <fullName evidence="3">Uncharacterized protein</fullName>
    </submittedName>
</protein>
<feature type="compositionally biased region" description="Low complexity" evidence="1">
    <location>
        <begin position="84"/>
        <end position="94"/>
    </location>
</feature>
<keyword evidence="2" id="KW-0732">Signal</keyword>
<proteinExistence type="predicted"/>
<dbReference type="InterPro" id="IPR012674">
    <property type="entry name" value="Calycin"/>
</dbReference>
<organism evidence="3 4">
    <name type="scientific">Meganyctiphanes norvegica</name>
    <name type="common">Northern krill</name>
    <name type="synonym">Thysanopoda norvegica</name>
    <dbReference type="NCBI Taxonomy" id="48144"/>
    <lineage>
        <taxon>Eukaryota</taxon>
        <taxon>Metazoa</taxon>
        <taxon>Ecdysozoa</taxon>
        <taxon>Arthropoda</taxon>
        <taxon>Crustacea</taxon>
        <taxon>Multicrustacea</taxon>
        <taxon>Malacostraca</taxon>
        <taxon>Eumalacostraca</taxon>
        <taxon>Eucarida</taxon>
        <taxon>Euphausiacea</taxon>
        <taxon>Euphausiidae</taxon>
        <taxon>Meganyctiphanes</taxon>
    </lineage>
</organism>
<feature type="chain" id="PRO_5043808244" evidence="2">
    <location>
        <begin position="36"/>
        <end position="213"/>
    </location>
</feature>
<gene>
    <name evidence="3" type="ORF">MNOR_LOCUS7579</name>
</gene>
<evidence type="ECO:0000256" key="1">
    <source>
        <dbReference type="SAM" id="MobiDB-lite"/>
    </source>
</evidence>
<evidence type="ECO:0000313" key="4">
    <source>
        <dbReference type="Proteomes" id="UP001497623"/>
    </source>
</evidence>
<evidence type="ECO:0000256" key="2">
    <source>
        <dbReference type="SAM" id="SignalP"/>
    </source>
</evidence>
<dbReference type="Proteomes" id="UP001497623">
    <property type="component" value="Unassembled WGS sequence"/>
</dbReference>
<dbReference type="SUPFAM" id="SSF50814">
    <property type="entry name" value="Lipocalins"/>
    <property type="match status" value="1"/>
</dbReference>
<dbReference type="EMBL" id="CAXKWB010003367">
    <property type="protein sequence ID" value="CAL4069046.1"/>
    <property type="molecule type" value="Genomic_DNA"/>
</dbReference>
<reference evidence="3 4" key="1">
    <citation type="submission" date="2024-05" db="EMBL/GenBank/DDBJ databases">
        <authorList>
            <person name="Wallberg A."/>
        </authorList>
    </citation>
    <scope>NUCLEOTIDE SEQUENCE [LARGE SCALE GENOMIC DNA]</scope>
</reference>
<dbReference type="Gene3D" id="2.40.128.20">
    <property type="match status" value="1"/>
</dbReference>
<comment type="caution">
    <text evidence="3">The sequence shown here is derived from an EMBL/GenBank/DDBJ whole genome shotgun (WGS) entry which is preliminary data.</text>
</comment>
<feature type="non-terminal residue" evidence="3">
    <location>
        <position position="1"/>
    </location>
</feature>
<sequence>GIHSLPGPSGLYPNMWRYCAVTLFVLVALLGTAWGQEYPEGVQDGPCPEIGFKGIKRRFKYAGIVGTWNEQLRMKSSKQPNQCPTTNTWGGTPPNVTNIIAGSNPDGSTFEFPREGVVGDVPNQRLYSNPHPTPDFPNPDGLLIETILTNYRNLHVFWTCSNLEGDKHIPFVWIESRTEKLPKRMLKRTMKKLAQWGIDVSRFWKVDMKYCTA</sequence>